<dbReference type="SUPFAM" id="SSF51004">
    <property type="entry name" value="C-terminal (heme d1) domain of cytochrome cd1-nitrite reductase"/>
    <property type="match status" value="1"/>
</dbReference>
<proteinExistence type="inferred from homology"/>
<dbReference type="Gene3D" id="2.130.10.10">
    <property type="entry name" value="YVTN repeat-like/Quinoprotein amine dehydrogenase"/>
    <property type="match status" value="1"/>
</dbReference>
<gene>
    <name evidence="2" type="ORF">SAMN04488134_101594</name>
</gene>
<accession>A0A1H8IEK9</accession>
<dbReference type="Pfam" id="PF10282">
    <property type="entry name" value="Lactonase"/>
    <property type="match status" value="1"/>
</dbReference>
<dbReference type="InterPro" id="IPR050282">
    <property type="entry name" value="Cycloisomerase_2"/>
</dbReference>
<dbReference type="PANTHER" id="PTHR30344:SF1">
    <property type="entry name" value="6-PHOSPHOGLUCONOLACTONASE"/>
    <property type="match status" value="1"/>
</dbReference>
<dbReference type="GO" id="GO:0017057">
    <property type="term" value="F:6-phosphogluconolactonase activity"/>
    <property type="evidence" value="ECO:0007669"/>
    <property type="project" value="TreeGrafter"/>
</dbReference>
<dbReference type="STRING" id="872970.SAMN04488134_101594"/>
<evidence type="ECO:0000313" key="3">
    <source>
        <dbReference type="Proteomes" id="UP000199300"/>
    </source>
</evidence>
<evidence type="ECO:0000313" key="2">
    <source>
        <dbReference type="EMBL" id="SEN66692.1"/>
    </source>
</evidence>
<organism evidence="2 3">
    <name type="scientific">Amphibacillus marinus</name>
    <dbReference type="NCBI Taxonomy" id="872970"/>
    <lineage>
        <taxon>Bacteria</taxon>
        <taxon>Bacillati</taxon>
        <taxon>Bacillota</taxon>
        <taxon>Bacilli</taxon>
        <taxon>Bacillales</taxon>
        <taxon>Bacillaceae</taxon>
        <taxon>Amphibacillus</taxon>
    </lineage>
</organism>
<dbReference type="Proteomes" id="UP000199300">
    <property type="component" value="Unassembled WGS sequence"/>
</dbReference>
<dbReference type="InterPro" id="IPR011048">
    <property type="entry name" value="Haem_d1_sf"/>
</dbReference>
<reference evidence="2 3" key="1">
    <citation type="submission" date="2016-10" db="EMBL/GenBank/DDBJ databases">
        <authorList>
            <person name="de Groot N.N."/>
        </authorList>
    </citation>
    <scope>NUCLEOTIDE SEQUENCE [LARGE SCALE GENOMIC DNA]</scope>
    <source>
        <strain evidence="2 3">CGMCC 1.10434</strain>
    </source>
</reference>
<dbReference type="PANTHER" id="PTHR30344">
    <property type="entry name" value="6-PHOSPHOGLUCONOLACTONASE-RELATED"/>
    <property type="match status" value="1"/>
</dbReference>
<dbReference type="FunFam" id="2.130.10.10:FF:000306">
    <property type="entry name" value="3-carboxymuconate cyclase"/>
    <property type="match status" value="1"/>
</dbReference>
<keyword evidence="3" id="KW-1185">Reference proteome</keyword>
<comment type="similarity">
    <text evidence="1">Belongs to the cycloisomerase 2 family.</text>
</comment>
<evidence type="ECO:0000256" key="1">
    <source>
        <dbReference type="ARBA" id="ARBA00005564"/>
    </source>
</evidence>
<protein>
    <submittedName>
        <fullName evidence="2">6-phosphogluconolactonase</fullName>
    </submittedName>
</protein>
<dbReference type="OrthoDB" id="9790815at2"/>
<dbReference type="EMBL" id="FODJ01000001">
    <property type="protein sequence ID" value="SEN66692.1"/>
    <property type="molecule type" value="Genomic_DNA"/>
</dbReference>
<dbReference type="GO" id="GO:0005829">
    <property type="term" value="C:cytosol"/>
    <property type="evidence" value="ECO:0007669"/>
    <property type="project" value="TreeGrafter"/>
</dbReference>
<sequence length="348" mass="38129">MTKQLHGYIGTYTKAESEGVYKFTLDLNEKKLVNVTSVAVLDNPTYVTMTNDQKYLYAVAKEGDQGGVTAFAVDAHTKQLTKLNSLTLPGSPPCHVSVASDNRTIVTANYHTKQIVAYVTNEDGSLKEISDVAEHDGSGPHERQDKPHMHYAGFSPDERFVIAVDLGSDEITTYALSAGKLIRKHVFKTPAGSGPRHISFAPNSAYAYVMTELTSEVLTLKYDQETGAFALLGTIKAIPDEHTTVNDGSAIHISADGKFVYVANRGHNSIAVFQINDQTHLLEFVEWTSTEGDWPRDFILTPDDQYLIATNQKTGTLTLFERNKKTGKLTAVQTDVVAPESVCIKILG</sequence>
<dbReference type="AlphaFoldDB" id="A0A1H8IEK9"/>
<dbReference type="InterPro" id="IPR019405">
    <property type="entry name" value="Lactonase_7-beta_prop"/>
</dbReference>
<dbReference type="RefSeq" id="WP_091494639.1">
    <property type="nucleotide sequence ID" value="NZ_FODJ01000001.1"/>
</dbReference>
<name>A0A1H8IEK9_9BACI</name>
<dbReference type="InterPro" id="IPR015943">
    <property type="entry name" value="WD40/YVTN_repeat-like_dom_sf"/>
</dbReference>